<name>A0A0M4SL63_9BACT</name>
<dbReference type="PATRIC" id="fig|199.248.peg.99"/>
<dbReference type="EMBL" id="CP012541">
    <property type="protein sequence ID" value="ALF46809.1"/>
    <property type="molecule type" value="Genomic_DNA"/>
</dbReference>
<dbReference type="PANTHER" id="PTHR37024:SF5">
    <property type="entry name" value="IMPA N-TERMINAL DOMAIN-CONTAINING PROTEIN"/>
    <property type="match status" value="1"/>
</dbReference>
<dbReference type="AlphaFoldDB" id="A0A0M4SL63"/>
<dbReference type="InterPro" id="IPR017739">
    <property type="entry name" value="T6SS-assoc_VCA0119"/>
</dbReference>
<sequence length="424" mass="49015">MQDNFCNKFNEDFLENELYISLTDEMSKYKTLMHDSIKWDYVFSSSLKALSEFSIDAKLLNFLAISAINLNDKEAFKTLIKAFAFFLSILKKEPNLLAKNEKQLPAKKKIIAQTIELFTQANDKALDQSDAKAFNDLVPELSQELGTHFDTLYIEEKKEEILKAKEPKVITKTEPTYHQSVSFSGNDISTFNDREFREYFINLSLMLLKSDIKNFTAYALIFEAMWGRIKALPSSSDQITQIRYPDENLIMLFKKSKELNLDNLEKFIRNLALNPFWIEGIKIFCEFLNSAGLARQSDLICDMVLNFIDKFPDIKKLKFQSGESFFSEEINKFFIKSNSLEFTSSSDSKKDMSFEDLIKELDKSKHASSAQSELNFMLELSKIFTTQGMNNNAKATYAQIVNFIENTELKDYLSDIYIKAKTFV</sequence>
<gene>
    <name evidence="1" type="primary">tssA</name>
    <name evidence="1" type="ORF">CCON33237_0083</name>
</gene>
<dbReference type="KEGG" id="ccoc:CCON33237_0083"/>
<dbReference type="RefSeq" id="WP_054195917.1">
    <property type="nucleotide sequence ID" value="NZ_CABPUF010000001.1"/>
</dbReference>
<proteinExistence type="predicted"/>
<evidence type="ECO:0000313" key="1">
    <source>
        <dbReference type="EMBL" id="ALF46809.1"/>
    </source>
</evidence>
<protein>
    <submittedName>
        <fullName evidence="1">Type VI secretion system protein</fullName>
    </submittedName>
</protein>
<dbReference type="Pfam" id="PF16989">
    <property type="entry name" value="T6SS_VasJ"/>
    <property type="match status" value="1"/>
</dbReference>
<dbReference type="Proteomes" id="UP000066049">
    <property type="component" value="Chromosome"/>
</dbReference>
<reference evidence="2" key="1">
    <citation type="submission" date="2015-08" db="EMBL/GenBank/DDBJ databases">
        <title>Comparative genomics of the Campylobacter concisus group.</title>
        <authorList>
            <person name="Miller W.G."/>
            <person name="Yee E."/>
            <person name="Chapman M.H."/>
            <person name="Huynh S."/>
            <person name="Bono J.L."/>
            <person name="On S.L.W."/>
            <person name="St Leger J."/>
            <person name="Foster G."/>
            <person name="Parker C.T."/>
        </authorList>
    </citation>
    <scope>NUCLEOTIDE SEQUENCE [LARGE SCALE GENOMIC DNA]</scope>
    <source>
        <strain evidence="2">ATCC 33237</strain>
    </source>
</reference>
<evidence type="ECO:0000313" key="2">
    <source>
        <dbReference type="Proteomes" id="UP000066049"/>
    </source>
</evidence>
<dbReference type="GeneID" id="28661749"/>
<accession>A0A0M4SL63</accession>
<organism evidence="1 2">
    <name type="scientific">Campylobacter concisus</name>
    <dbReference type="NCBI Taxonomy" id="199"/>
    <lineage>
        <taxon>Bacteria</taxon>
        <taxon>Pseudomonadati</taxon>
        <taxon>Campylobacterota</taxon>
        <taxon>Epsilonproteobacteria</taxon>
        <taxon>Campylobacterales</taxon>
        <taxon>Campylobacteraceae</taxon>
        <taxon>Campylobacter</taxon>
    </lineage>
</organism>
<dbReference type="PANTHER" id="PTHR37024">
    <property type="entry name" value="TYPE VI SECRETION SYSTEM DUF2094 AND IMPA-RELATED DOMAIN PROTEIN"/>
    <property type="match status" value="1"/>
</dbReference>